<evidence type="ECO:0000256" key="1">
    <source>
        <dbReference type="ARBA" id="ARBA00008779"/>
    </source>
</evidence>
<keyword evidence="5" id="KW-1185">Reference proteome</keyword>
<dbReference type="InterPro" id="IPR017850">
    <property type="entry name" value="Alkaline_phosphatase_core_sf"/>
</dbReference>
<evidence type="ECO:0000313" key="4">
    <source>
        <dbReference type="EMBL" id="OCT12786.1"/>
    </source>
</evidence>
<dbReference type="InterPro" id="IPR050738">
    <property type="entry name" value="Sulfatase"/>
</dbReference>
<dbReference type="Proteomes" id="UP000093309">
    <property type="component" value="Unassembled WGS sequence"/>
</dbReference>
<dbReference type="SUPFAM" id="SSF53649">
    <property type="entry name" value="Alkaline phosphatase-like"/>
    <property type="match status" value="1"/>
</dbReference>
<feature type="domain" description="Sulfatase N-terminal" evidence="3">
    <location>
        <begin position="57"/>
        <end position="199"/>
    </location>
</feature>
<comment type="similarity">
    <text evidence="1">Belongs to the sulfatase family.</text>
</comment>
<dbReference type="PANTHER" id="PTHR42693:SF53">
    <property type="entry name" value="ENDO-4-O-SULFATASE"/>
    <property type="match status" value="1"/>
</dbReference>
<name>A0A1C0ZXI2_9BACL</name>
<dbReference type="InterPro" id="IPR000917">
    <property type="entry name" value="Sulfatase_N"/>
</dbReference>
<dbReference type="Gene3D" id="3.40.720.10">
    <property type="entry name" value="Alkaline Phosphatase, subunit A"/>
    <property type="match status" value="1"/>
</dbReference>
<dbReference type="AlphaFoldDB" id="A0A1C0ZXI2"/>
<evidence type="ECO:0000259" key="3">
    <source>
        <dbReference type="Pfam" id="PF00884"/>
    </source>
</evidence>
<dbReference type="CDD" id="cd16027">
    <property type="entry name" value="SGSH"/>
    <property type="match status" value="1"/>
</dbReference>
<dbReference type="Pfam" id="PF00884">
    <property type="entry name" value="Sulfatase"/>
    <property type="match status" value="1"/>
</dbReference>
<reference evidence="5" key="1">
    <citation type="submission" date="2016-05" db="EMBL/GenBank/DDBJ databases">
        <title>Paenibacillus oryzae. sp. nov., isolated from the rice root.</title>
        <authorList>
            <person name="Zhang J."/>
            <person name="Zhang X."/>
        </authorList>
    </citation>
    <scope>NUCLEOTIDE SEQUENCE [LARGE SCALE GENOMIC DNA]</scope>
    <source>
        <strain evidence="5">KCTC13222</strain>
    </source>
</reference>
<dbReference type="PANTHER" id="PTHR42693">
    <property type="entry name" value="ARYLSULFATASE FAMILY MEMBER"/>
    <property type="match status" value="1"/>
</dbReference>
<protein>
    <recommendedName>
        <fullName evidence="3">Sulfatase N-terminal domain-containing protein</fullName>
    </recommendedName>
</protein>
<dbReference type="STRING" id="512399.A8709_32555"/>
<evidence type="ECO:0000313" key="5">
    <source>
        <dbReference type="Proteomes" id="UP000093309"/>
    </source>
</evidence>
<dbReference type="GO" id="GO:0004065">
    <property type="term" value="F:arylsulfatase activity"/>
    <property type="evidence" value="ECO:0007669"/>
    <property type="project" value="TreeGrafter"/>
</dbReference>
<keyword evidence="2" id="KW-0378">Hydrolase</keyword>
<proteinExistence type="inferred from homology"/>
<gene>
    <name evidence="4" type="ORF">A8709_32555</name>
</gene>
<organism evidence="4 5">
    <name type="scientific">Paenibacillus pectinilyticus</name>
    <dbReference type="NCBI Taxonomy" id="512399"/>
    <lineage>
        <taxon>Bacteria</taxon>
        <taxon>Bacillati</taxon>
        <taxon>Bacillota</taxon>
        <taxon>Bacilli</taxon>
        <taxon>Bacillales</taxon>
        <taxon>Paenibacillaceae</taxon>
        <taxon>Paenibacillus</taxon>
    </lineage>
</organism>
<comment type="caution">
    <text evidence="4">The sequence shown here is derived from an EMBL/GenBank/DDBJ whole genome shotgun (WGS) entry which is preliminary data.</text>
</comment>
<sequence length="454" mass="51848">MHTPTPYEVVPPPYVKPFTEYLRANGYYCTNNYKTDYQFEAPFTSWDDNGHTAHWRNRGKDQPFFAVFNLMATHESGMWRPFQTLITNPDDVTLPPYLPDTAKSRQVLALHYDNLELNDRGVGRLLRELEEDGLKDNTVVIIWSDHGEGLPRHKRWLYDSGTRVPLIVRWPGRIEPGTTNEQLVSMIDLGPTVLQLAGVPVPKHMQGQAFLSVNSVHAAPRKYVFAARDRHDEGYDMVRSIRDSRYKYIRNYYMEKPYFDWVPYGHHHGMMQEVWRLYALGELNSLQKTLIEGCRPPEELYDCENDPHEITNLAQDPNYSTILARLSDDLDSWRSGVGDMGDIPESIIANRMWPGGIQPITAEVQFVPIAEGLPGTEDVPVGGDYELKAPAVLMLYCGTQGASIAYTFDSDEHPHWCLYTSPIVLPKSHTLVRAKAVRIGYHCSKEAQVKFTCT</sequence>
<accession>A0A1C0ZXI2</accession>
<evidence type="ECO:0000256" key="2">
    <source>
        <dbReference type="ARBA" id="ARBA00022801"/>
    </source>
</evidence>
<dbReference type="EMBL" id="LYPC01000027">
    <property type="protein sequence ID" value="OCT12786.1"/>
    <property type="molecule type" value="Genomic_DNA"/>
</dbReference>